<organism evidence="1 2">
    <name type="scientific">Cupriavidus basilensis OR16</name>
    <dbReference type="NCBI Taxonomy" id="1127483"/>
    <lineage>
        <taxon>Bacteria</taxon>
        <taxon>Pseudomonadati</taxon>
        <taxon>Pseudomonadota</taxon>
        <taxon>Betaproteobacteria</taxon>
        <taxon>Burkholderiales</taxon>
        <taxon>Burkholderiaceae</taxon>
        <taxon>Cupriavidus</taxon>
    </lineage>
</organism>
<accession>H1SFE2</accession>
<evidence type="ECO:0000313" key="2">
    <source>
        <dbReference type="Proteomes" id="UP000005808"/>
    </source>
</evidence>
<dbReference type="PATRIC" id="fig|1127483.3.peg.7055"/>
<evidence type="ECO:0008006" key="3">
    <source>
        <dbReference type="Google" id="ProtNLM"/>
    </source>
</evidence>
<dbReference type="EMBL" id="AHJE01000108">
    <property type="protein sequence ID" value="EHP38806.1"/>
    <property type="molecule type" value="Genomic_DNA"/>
</dbReference>
<sequence length="192" mass="21162">MPRLLFFCGHAGTGKTTLAHRLIGPLMQATGEPFCLLDKDTLYGGYSAAAMGALTGDPNDRDSPTYLKHLRNAEYDGLLDTARENLALGISVIVVGPLSREVRGHLLHDPAWLRVPAGTIVRTLWVHLQEDEAHARIVKRGNPNDAYKLAHWDDYRTRRFMPEPAQHPELAYFDNTAPNDAALDALLATLAA</sequence>
<dbReference type="InterPro" id="IPR027417">
    <property type="entry name" value="P-loop_NTPase"/>
</dbReference>
<dbReference type="Gene3D" id="3.40.50.300">
    <property type="entry name" value="P-loop containing nucleotide triphosphate hydrolases"/>
    <property type="match status" value="1"/>
</dbReference>
<dbReference type="Proteomes" id="UP000005808">
    <property type="component" value="Unassembled WGS sequence"/>
</dbReference>
<dbReference type="OrthoDB" id="198115at2"/>
<dbReference type="Pfam" id="PF13671">
    <property type="entry name" value="AAA_33"/>
    <property type="match status" value="1"/>
</dbReference>
<gene>
    <name evidence="1" type="ORF">OR16_35315</name>
</gene>
<reference evidence="1 2" key="1">
    <citation type="journal article" date="2012" name="J. Bacteriol.">
        <title>De Novo Genome Project of Cupriavidus basilensis OR16.</title>
        <authorList>
            <person name="Cserhati M."/>
            <person name="Kriszt B."/>
            <person name="Szoboszlay S."/>
            <person name="Toth A."/>
            <person name="Szabo I."/>
            <person name="Tancsics A."/>
            <person name="Nagy I."/>
            <person name="Horvath B."/>
            <person name="Nagy I."/>
            <person name="Kukolya J."/>
        </authorList>
    </citation>
    <scope>NUCLEOTIDE SEQUENCE [LARGE SCALE GENOMIC DNA]</scope>
    <source>
        <strain evidence="1 2">OR16</strain>
    </source>
</reference>
<evidence type="ECO:0000313" key="1">
    <source>
        <dbReference type="EMBL" id="EHP38806.1"/>
    </source>
</evidence>
<dbReference type="AlphaFoldDB" id="H1SFE2"/>
<proteinExistence type="predicted"/>
<name>H1SFE2_9BURK</name>
<protein>
    <recommendedName>
        <fullName evidence="3">ATPase</fullName>
    </recommendedName>
</protein>
<dbReference type="RefSeq" id="WP_006162986.1">
    <property type="nucleotide sequence ID" value="NZ_AHJE01000108.1"/>
</dbReference>
<comment type="caution">
    <text evidence="1">The sequence shown here is derived from an EMBL/GenBank/DDBJ whole genome shotgun (WGS) entry which is preliminary data.</text>
</comment>
<dbReference type="SUPFAM" id="SSF52540">
    <property type="entry name" value="P-loop containing nucleoside triphosphate hydrolases"/>
    <property type="match status" value="1"/>
</dbReference>